<dbReference type="STRING" id="550983.A4R26_05260"/>
<dbReference type="AlphaFoldDB" id="A0A1V9FDZ4"/>
<reference evidence="4" key="1">
    <citation type="submission" date="2016-04" db="EMBL/GenBank/DDBJ databases">
        <authorList>
            <person name="Chen L."/>
            <person name="Zhuang W."/>
            <person name="Wang G."/>
        </authorList>
    </citation>
    <scope>NUCLEOTIDE SEQUENCE [LARGE SCALE GENOMIC DNA]</scope>
    <source>
        <strain evidence="4">208</strain>
    </source>
</reference>
<organism evidence="3 4">
    <name type="scientific">Niastella populi</name>
    <dbReference type="NCBI Taxonomy" id="550983"/>
    <lineage>
        <taxon>Bacteria</taxon>
        <taxon>Pseudomonadati</taxon>
        <taxon>Bacteroidota</taxon>
        <taxon>Chitinophagia</taxon>
        <taxon>Chitinophagales</taxon>
        <taxon>Chitinophagaceae</taxon>
        <taxon>Niastella</taxon>
    </lineage>
</organism>
<gene>
    <name evidence="3" type="ORF">A4R26_05260</name>
</gene>
<dbReference type="InterPro" id="IPR018247">
    <property type="entry name" value="EF_Hand_1_Ca_BS"/>
</dbReference>
<dbReference type="PROSITE" id="PS00018">
    <property type="entry name" value="EF_HAND_1"/>
    <property type="match status" value="1"/>
</dbReference>
<dbReference type="EMBL" id="LWBP01000199">
    <property type="protein sequence ID" value="OQP56570.1"/>
    <property type="molecule type" value="Genomic_DNA"/>
</dbReference>
<comment type="caution">
    <text evidence="3">The sequence shown here is derived from an EMBL/GenBank/DDBJ whole genome shotgun (WGS) entry which is preliminary data.</text>
</comment>
<keyword evidence="4" id="KW-1185">Reference proteome</keyword>
<feature type="signal peptide" evidence="1">
    <location>
        <begin position="1"/>
        <end position="21"/>
    </location>
</feature>
<evidence type="ECO:0000256" key="1">
    <source>
        <dbReference type="SAM" id="SignalP"/>
    </source>
</evidence>
<feature type="chain" id="PRO_5011986136" description="Secretion system C-terminal sorting domain-containing protein" evidence="1">
    <location>
        <begin position="22"/>
        <end position="177"/>
    </location>
</feature>
<dbReference type="NCBIfam" id="TIGR04183">
    <property type="entry name" value="Por_Secre_tail"/>
    <property type="match status" value="1"/>
</dbReference>
<name>A0A1V9FDZ4_9BACT</name>
<keyword evidence="1" id="KW-0732">Signal</keyword>
<dbReference type="Pfam" id="PF18962">
    <property type="entry name" value="Por_Secre_tail"/>
    <property type="match status" value="1"/>
</dbReference>
<dbReference type="Proteomes" id="UP000192276">
    <property type="component" value="Unassembled WGS sequence"/>
</dbReference>
<proteinExistence type="predicted"/>
<dbReference type="OrthoDB" id="677735at2"/>
<evidence type="ECO:0000259" key="2">
    <source>
        <dbReference type="Pfam" id="PF18962"/>
    </source>
</evidence>
<dbReference type="RefSeq" id="WP_081168804.1">
    <property type="nucleotide sequence ID" value="NZ_LWBP01000199.1"/>
</dbReference>
<evidence type="ECO:0000313" key="4">
    <source>
        <dbReference type="Proteomes" id="UP000192276"/>
    </source>
</evidence>
<dbReference type="InterPro" id="IPR026444">
    <property type="entry name" value="Secre_tail"/>
</dbReference>
<sequence length="177" mass="19993">MNGSFTQLILLLLLCPYFSPAQEITPTIINVTGGSAIKGYYRFDWSVGEMCLIDSYTKPNCILENGFLHPGTERPSPVKPIDFFATGDIMIFPNPVYTITELNLTLSQPGKVNLRLMDIMGKLVEVRQFDYNGTGRIEKIDLQRFPAGTYMLHVLLKPTDESMPTRKGTYKLVHITR</sequence>
<accession>A0A1V9FDZ4</accession>
<protein>
    <recommendedName>
        <fullName evidence="2">Secretion system C-terminal sorting domain-containing protein</fullName>
    </recommendedName>
</protein>
<feature type="domain" description="Secretion system C-terminal sorting" evidence="2">
    <location>
        <begin position="91"/>
        <end position="154"/>
    </location>
</feature>
<evidence type="ECO:0000313" key="3">
    <source>
        <dbReference type="EMBL" id="OQP56570.1"/>
    </source>
</evidence>